<dbReference type="SMART" id="SM00813">
    <property type="entry name" value="Alpha-L-AF_C"/>
    <property type="match status" value="1"/>
</dbReference>
<proteinExistence type="inferred from homology"/>
<keyword evidence="6" id="KW-0119">Carbohydrate metabolism</keyword>
<dbReference type="PANTHER" id="PTHR43576">
    <property type="entry name" value="ALPHA-L-ARABINOFURANOSIDASE C-RELATED"/>
    <property type="match status" value="1"/>
</dbReference>
<evidence type="ECO:0000256" key="7">
    <source>
        <dbReference type="ARBA" id="ARBA00023295"/>
    </source>
</evidence>
<feature type="chain" id="PRO_5046870145" description="non-reducing end alpha-L-arabinofuranosidase" evidence="8">
    <location>
        <begin position="26"/>
        <end position="556"/>
    </location>
</feature>
<sequence>MSRSRRSLACGLALLLAASGMSSLASTTASTTASTGGEVGARSAPGARAMLQSRARVSVEAGGPTIDPNIYGQFVEHLGRGVYEGIWVGPDSPIPNVRGIRSDVVAALRRVRVPVIRWPGGCFADGYHWRDGIGAAGKRPRGINSAWGRTPETNAFGTHEFMDFLGQIGASAFVSVNLGSGSVREADDWLRYMTAPQDSAPGQERAANGHPAPWQVPYIGVGNESWGCGGNMSADTYAAAFRHYAAFLRTYSGPRARLIAVGADTDDYAWTERVMAQAMLWRPEPTPLGLTSDTPLMWGLSLHFYTFAGNDWHAKGRNVGFDENGWAAALARVALTDELIRRHAAIMDRYDPGKRVALAVDEWGGWFESEKDAPSQLYLESTLRDALIAAKSLNIFNRHADRVRMANLAQMVNVIQSLVLTRGSAMVVTPTYHVFDMYKVHQGAEALPVQVETPDYVHGDVRLAGIDLSASRDSAGKLHVTIANLDPARANRLRIHLDGGRWHRAGAQVLTADAIDTRITFDKADPFVPRPLAVHLSGGEVELVLPSKSVTVLEVE</sequence>
<name>A0ABV6SFF5_9SPHN</name>
<dbReference type="PANTHER" id="PTHR43576:SF2">
    <property type="entry name" value="INTRACELLULAR EXO-ALPHA-L-ARABINOFURANOSIDASE 2"/>
    <property type="match status" value="1"/>
</dbReference>
<feature type="signal peptide" evidence="8">
    <location>
        <begin position="1"/>
        <end position="25"/>
    </location>
</feature>
<comment type="catalytic activity">
    <reaction evidence="1">
        <text>Hydrolysis of terminal non-reducing alpha-L-arabinofuranoside residues in alpha-L-arabinosides.</text>
        <dbReference type="EC" id="3.2.1.55"/>
    </reaction>
</comment>
<evidence type="ECO:0000256" key="1">
    <source>
        <dbReference type="ARBA" id="ARBA00001462"/>
    </source>
</evidence>
<evidence type="ECO:0000256" key="8">
    <source>
        <dbReference type="SAM" id="SignalP"/>
    </source>
</evidence>
<dbReference type="EC" id="3.2.1.55" evidence="4"/>
<comment type="subunit">
    <text evidence="3">Homohexamer; trimer of dimers.</text>
</comment>
<evidence type="ECO:0000256" key="3">
    <source>
        <dbReference type="ARBA" id="ARBA00011165"/>
    </source>
</evidence>
<keyword evidence="11" id="KW-1185">Reference proteome</keyword>
<evidence type="ECO:0000313" key="10">
    <source>
        <dbReference type="EMBL" id="MFC0686773.1"/>
    </source>
</evidence>
<dbReference type="EMBL" id="JBHLTM010000075">
    <property type="protein sequence ID" value="MFC0686773.1"/>
    <property type="molecule type" value="Genomic_DNA"/>
</dbReference>
<accession>A0ABV6SFF5</accession>
<reference evidence="10 11" key="1">
    <citation type="submission" date="2024-09" db="EMBL/GenBank/DDBJ databases">
        <authorList>
            <person name="Sun Q."/>
            <person name="Mori K."/>
        </authorList>
    </citation>
    <scope>NUCLEOTIDE SEQUENCE [LARGE SCALE GENOMIC DNA]</scope>
    <source>
        <strain evidence="10 11">CICC 11035S</strain>
    </source>
</reference>
<dbReference type="Pfam" id="PF06964">
    <property type="entry name" value="Alpha-L-AF_C"/>
    <property type="match status" value="1"/>
</dbReference>
<evidence type="ECO:0000313" key="11">
    <source>
        <dbReference type="Proteomes" id="UP001589858"/>
    </source>
</evidence>
<dbReference type="InterPro" id="IPR010720">
    <property type="entry name" value="Alpha-L-AF_C"/>
</dbReference>
<feature type="domain" description="Alpha-L-arabinofuranosidase C-terminal" evidence="9">
    <location>
        <begin position="361"/>
        <end position="549"/>
    </location>
</feature>
<dbReference type="Pfam" id="PF22848">
    <property type="entry name" value="ASD1_dom"/>
    <property type="match status" value="1"/>
</dbReference>
<evidence type="ECO:0000256" key="4">
    <source>
        <dbReference type="ARBA" id="ARBA00012670"/>
    </source>
</evidence>
<organism evidence="10 11">
    <name type="scientific">Novosphingobium clariflavum</name>
    <dbReference type="NCBI Taxonomy" id="2029884"/>
    <lineage>
        <taxon>Bacteria</taxon>
        <taxon>Pseudomonadati</taxon>
        <taxon>Pseudomonadota</taxon>
        <taxon>Alphaproteobacteria</taxon>
        <taxon>Sphingomonadales</taxon>
        <taxon>Sphingomonadaceae</taxon>
        <taxon>Novosphingobium</taxon>
    </lineage>
</organism>
<evidence type="ECO:0000256" key="2">
    <source>
        <dbReference type="ARBA" id="ARBA00007186"/>
    </source>
</evidence>
<gene>
    <name evidence="10" type="ORF">ACFFF8_19495</name>
</gene>
<dbReference type="InterPro" id="IPR017853">
    <property type="entry name" value="GH"/>
</dbReference>
<dbReference type="InterPro" id="IPR013780">
    <property type="entry name" value="Glyco_hydro_b"/>
</dbReference>
<dbReference type="SUPFAM" id="SSF51445">
    <property type="entry name" value="(Trans)glycosidases"/>
    <property type="match status" value="1"/>
</dbReference>
<protein>
    <recommendedName>
        <fullName evidence="4">non-reducing end alpha-L-arabinofuranosidase</fullName>
        <ecNumber evidence="4">3.2.1.55</ecNumber>
    </recommendedName>
</protein>
<dbReference type="Proteomes" id="UP001589858">
    <property type="component" value="Unassembled WGS sequence"/>
</dbReference>
<dbReference type="Gene3D" id="2.60.40.1180">
    <property type="entry name" value="Golgi alpha-mannosidase II"/>
    <property type="match status" value="1"/>
</dbReference>
<keyword evidence="8" id="KW-0732">Signal</keyword>
<comment type="caution">
    <text evidence="10">The sequence shown here is derived from an EMBL/GenBank/DDBJ whole genome shotgun (WGS) entry which is preliminary data.</text>
</comment>
<evidence type="ECO:0000256" key="6">
    <source>
        <dbReference type="ARBA" id="ARBA00023277"/>
    </source>
</evidence>
<dbReference type="RefSeq" id="WP_267218575.1">
    <property type="nucleotide sequence ID" value="NZ_JAPCWC010000001.1"/>
</dbReference>
<dbReference type="Gene3D" id="3.20.20.80">
    <property type="entry name" value="Glycosidases"/>
    <property type="match status" value="1"/>
</dbReference>
<keyword evidence="7" id="KW-0326">Glycosidase</keyword>
<evidence type="ECO:0000256" key="5">
    <source>
        <dbReference type="ARBA" id="ARBA00022801"/>
    </source>
</evidence>
<keyword evidence="5" id="KW-0378">Hydrolase</keyword>
<dbReference type="SUPFAM" id="SSF51011">
    <property type="entry name" value="Glycosyl hydrolase domain"/>
    <property type="match status" value="1"/>
</dbReference>
<evidence type="ECO:0000259" key="9">
    <source>
        <dbReference type="SMART" id="SM00813"/>
    </source>
</evidence>
<comment type="similarity">
    <text evidence="2">Belongs to the glycosyl hydrolase 51 family.</text>
</comment>
<dbReference type="InterPro" id="IPR055235">
    <property type="entry name" value="ASD1_cat"/>
</dbReference>